<dbReference type="KEGG" id="rba:RB9012"/>
<dbReference type="HOGENOM" id="CLU_301079_0_0_0"/>
<feature type="domain" description="Thioredoxin" evidence="3">
    <location>
        <begin position="937"/>
        <end position="1077"/>
    </location>
</feature>
<dbReference type="PANTHER" id="PTHR42852">
    <property type="entry name" value="THIOL:DISULFIDE INTERCHANGE PROTEIN DSBE"/>
    <property type="match status" value="1"/>
</dbReference>
<dbReference type="GO" id="GO:0016209">
    <property type="term" value="F:antioxidant activity"/>
    <property type="evidence" value="ECO:0007669"/>
    <property type="project" value="InterPro"/>
</dbReference>
<dbReference type="Proteomes" id="UP000001025">
    <property type="component" value="Chromosome"/>
</dbReference>
<evidence type="ECO:0000313" key="5">
    <source>
        <dbReference type="Proteomes" id="UP000001025"/>
    </source>
</evidence>
<dbReference type="InterPro" id="IPR050553">
    <property type="entry name" value="Thioredoxin_ResA/DsbE_sf"/>
</dbReference>
<dbReference type="PROSITE" id="PS51352">
    <property type="entry name" value="THIOREDOXIN_2"/>
    <property type="match status" value="1"/>
</dbReference>
<organism evidence="4 5">
    <name type="scientific">Rhodopirellula baltica (strain DSM 10527 / NCIMB 13988 / SH1)</name>
    <dbReference type="NCBI Taxonomy" id="243090"/>
    <lineage>
        <taxon>Bacteria</taxon>
        <taxon>Pseudomonadati</taxon>
        <taxon>Planctomycetota</taxon>
        <taxon>Planctomycetia</taxon>
        <taxon>Pirellulales</taxon>
        <taxon>Pirellulaceae</taxon>
        <taxon>Rhodopirellula</taxon>
    </lineage>
</organism>
<sequence length="1083" mass="119845">MFGLRRVASKRHARIQSHARGTYQSNGHLRRGLHELWKLLPGSSVVSGRCRSLGKMEQGTDPSTEGQTERRRKFFRQLWHHRRNLFVAAGDGAQLPFLADLRTMKTIENHDRMKRRNTAVLMSTPLLGCLFSFLTATLFASGLFADELPGILRLNNGDHVQGQFSASDVNGDDQAPVVNWQHHDFATPFSFPFASLASATFPAPSAIEATKGQFAFELLNGDRLFGNIIEVGDPLIVTLAGDEPSELPLAMVRQIFRWDDSRAVVFQGPGSRDNWESSGQLESWTDANGTLETSATMATLFRDLNLPRVARVELDIAWEGKPNFVIAVGVDPQSAENTWADAFHIEVWDEDVVAVWEDGSLAGVQSIAKLKELGNRLQVTLKMDQANRHVMIESMRGETLTQYTLPIKQPRVARTGIYFRNIDGVLRIRSLQVLHATDLNPNSRDRAQATEDSERSGIDTAVHLVNGDAFRGRWKAIQDNQWLFDDGEEERFVPADEILVMDFLKIIPKGGFEPQQTNADHLQIRTFDGMRLSGRLQRIDKLALHVIAEATQSEMTIPIPSIDTIDFEPSETVVPSLRGQMRLELEGTRLHGRLLDAEPDSHPTPLRFGPSDIAASTMLPSLQGKLILRPTIETTKSATELRIERLARLREAAQQRNGLPVIRNQVIAIQPVAKPGVWNVFNKAFNPAAIQRAAVGKPIYLKTGEVIPGKVISIDENEVTFESGMTQKTKLPREQIRALHLNGGNANSVVDEQERERLLTVPRNRKNSPPTHLLIARNGDMMRCRLISLTEETAEVESRLETITIPRNVVSQIIWLKPPIRTEDGNNADTDDAPEVPNADDATGDATVLTVQGKMHDGNRLSLVPESVINQTLIGENFFLGPIRLPLANCEELYFGKIDDRDNTDDPHAIWQLVDAPEPIIGDSGGGDDSLAGTRSPLVGNPAPDFKLKTLDGEPFQIADQTGRTLVLDFWATWCGPCLQAMPVIEEAVAEFDPEQVRLVAVNLQENAEDIRNTLDRIGVSPEVVLDIDGVAAGRYQANAIPQTVVIDAEGTVTRVFVGGGSKLGEQLADAIRETLGEPTKQN</sequence>
<evidence type="ECO:0000259" key="3">
    <source>
        <dbReference type="PROSITE" id="PS51352"/>
    </source>
</evidence>
<dbReference type="Gene3D" id="3.40.30.10">
    <property type="entry name" value="Glutaredoxin"/>
    <property type="match status" value="1"/>
</dbReference>
<dbReference type="eggNOG" id="COG0526">
    <property type="taxonomic scope" value="Bacteria"/>
</dbReference>
<dbReference type="InParanoid" id="Q7UM78"/>
<keyword evidence="2" id="KW-0812">Transmembrane</keyword>
<dbReference type="InterPro" id="IPR013766">
    <property type="entry name" value="Thioredoxin_domain"/>
</dbReference>
<keyword evidence="5" id="KW-1185">Reference proteome</keyword>
<dbReference type="InterPro" id="IPR036249">
    <property type="entry name" value="Thioredoxin-like_sf"/>
</dbReference>
<dbReference type="GO" id="GO:0016491">
    <property type="term" value="F:oxidoreductase activity"/>
    <property type="evidence" value="ECO:0000318"/>
    <property type="project" value="GO_Central"/>
</dbReference>
<evidence type="ECO:0000313" key="4">
    <source>
        <dbReference type="EMBL" id="CAD76039.1"/>
    </source>
</evidence>
<evidence type="ECO:0000256" key="2">
    <source>
        <dbReference type="SAM" id="Phobius"/>
    </source>
</evidence>
<gene>
    <name evidence="4" type="primary">cycX</name>
    <name evidence="4" type="ordered locus">RB9012</name>
</gene>
<keyword evidence="2" id="KW-1133">Transmembrane helix</keyword>
<dbReference type="PATRIC" id="fig|243090.15.peg.4320"/>
<dbReference type="SUPFAM" id="SSF52833">
    <property type="entry name" value="Thioredoxin-like"/>
    <property type="match status" value="1"/>
</dbReference>
<dbReference type="OrthoDB" id="209942at2"/>
<dbReference type="CDD" id="cd02966">
    <property type="entry name" value="TlpA_like_family"/>
    <property type="match status" value="1"/>
</dbReference>
<dbReference type="PANTHER" id="PTHR42852:SF17">
    <property type="entry name" value="THIOREDOXIN-LIKE PROTEIN HI_1115"/>
    <property type="match status" value="1"/>
</dbReference>
<dbReference type="EMBL" id="BX294148">
    <property type="protein sequence ID" value="CAD76039.1"/>
    <property type="molecule type" value="Genomic_DNA"/>
</dbReference>
<keyword evidence="2" id="KW-0472">Membrane</keyword>
<evidence type="ECO:0000256" key="1">
    <source>
        <dbReference type="SAM" id="MobiDB-lite"/>
    </source>
</evidence>
<reference evidence="4 5" key="1">
    <citation type="journal article" date="2003" name="Proc. Natl. Acad. Sci. U.S.A.">
        <title>Complete genome sequence of the marine planctomycete Pirellula sp. strain 1.</title>
        <authorList>
            <person name="Gloeckner F.O."/>
            <person name="Kube M."/>
            <person name="Bauer M."/>
            <person name="Teeling H."/>
            <person name="Lombardot T."/>
            <person name="Ludwig W."/>
            <person name="Gade D."/>
            <person name="Beck A."/>
            <person name="Borzym K."/>
            <person name="Heitmann K."/>
            <person name="Rabus R."/>
            <person name="Schlesner H."/>
            <person name="Amann R."/>
            <person name="Reinhardt R."/>
        </authorList>
    </citation>
    <scope>NUCLEOTIDE SEQUENCE [LARGE SCALE GENOMIC DNA]</scope>
    <source>
        <strain evidence="5">DSM 10527 / NCIMB 13988 / SH1</strain>
    </source>
</reference>
<dbReference type="InterPro" id="IPR000866">
    <property type="entry name" value="AhpC/TSA"/>
</dbReference>
<dbReference type="AlphaFoldDB" id="Q7UM78"/>
<feature type="region of interest" description="Disordered" evidence="1">
    <location>
        <begin position="821"/>
        <end position="842"/>
    </location>
</feature>
<feature type="transmembrane region" description="Helical" evidence="2">
    <location>
        <begin position="119"/>
        <end position="145"/>
    </location>
</feature>
<dbReference type="STRING" id="243090.RB9012"/>
<name>Q7UM78_RHOBA</name>
<protein>
    <submittedName>
        <fullName evidence="4">Probable cytochrome c biogenesis protein CycX homolog</fullName>
    </submittedName>
</protein>
<dbReference type="Pfam" id="PF00578">
    <property type="entry name" value="AhpC-TSA"/>
    <property type="match status" value="1"/>
</dbReference>
<proteinExistence type="predicted"/>
<accession>Q7UM78</accession>
<dbReference type="EnsemblBacteria" id="CAD76039">
    <property type="protein sequence ID" value="CAD76039"/>
    <property type="gene ID" value="RB9012"/>
</dbReference>